<sequence>MRYAYVFVRYNTFTITHKEYLRDSRIVYKKVQHDMFSSSSTMRWSLHLLLLGLTVTVNQAAPYGTVATADQTVLKTAADQVDLANAGTIVRSPSELDSLMQKELDREFNVTTDIDAYMIAIFSQIIDFDEFRGWSIDTPVEPHIEVIPTKRLSQDILCTDPTCTIKYQGETTISTIHSSEAGLSTKLNAAPFGIAVAFTPSPGYGFSMGNRQSAAVSQEFILERGASGYFALVNAQISAELVVQYCESEYQHCEGEQWDKTETRYHESVIMYNAKPFGILAFVLN</sequence>
<dbReference type="EMBL" id="JAIFTL010000087">
    <property type="protein sequence ID" value="KAG9323800.1"/>
    <property type="molecule type" value="Genomic_DNA"/>
</dbReference>
<dbReference type="Proteomes" id="UP000717515">
    <property type="component" value="Unassembled WGS sequence"/>
</dbReference>
<protein>
    <submittedName>
        <fullName evidence="1">Uncharacterized protein</fullName>
    </submittedName>
</protein>
<accession>A0A9P8D1I2</accession>
<name>A0A9P8D1I2_MORAP</name>
<organism evidence="1 2">
    <name type="scientific">Mortierella alpina</name>
    <name type="common">Oleaginous fungus</name>
    <name type="synonym">Mortierella renispora</name>
    <dbReference type="NCBI Taxonomy" id="64518"/>
    <lineage>
        <taxon>Eukaryota</taxon>
        <taxon>Fungi</taxon>
        <taxon>Fungi incertae sedis</taxon>
        <taxon>Mucoromycota</taxon>
        <taxon>Mortierellomycotina</taxon>
        <taxon>Mortierellomycetes</taxon>
        <taxon>Mortierellales</taxon>
        <taxon>Mortierellaceae</taxon>
        <taxon>Mortierella</taxon>
    </lineage>
</organism>
<dbReference type="AlphaFoldDB" id="A0A9P8D1I2"/>
<proteinExistence type="predicted"/>
<reference evidence="1" key="1">
    <citation type="submission" date="2021-07" db="EMBL/GenBank/DDBJ databases">
        <title>Draft genome of Mortierella alpina, strain LL118, isolated from an aspen leaf litter sample.</title>
        <authorList>
            <person name="Yang S."/>
            <person name="Vinatzer B.A."/>
        </authorList>
    </citation>
    <scope>NUCLEOTIDE SEQUENCE</scope>
    <source>
        <strain evidence="1">LL118</strain>
    </source>
</reference>
<evidence type="ECO:0000313" key="1">
    <source>
        <dbReference type="EMBL" id="KAG9323800.1"/>
    </source>
</evidence>
<gene>
    <name evidence="1" type="ORF">KVV02_002246</name>
</gene>
<evidence type="ECO:0000313" key="2">
    <source>
        <dbReference type="Proteomes" id="UP000717515"/>
    </source>
</evidence>
<comment type="caution">
    <text evidence="1">The sequence shown here is derived from an EMBL/GenBank/DDBJ whole genome shotgun (WGS) entry which is preliminary data.</text>
</comment>